<dbReference type="EMBL" id="QXFW01002344">
    <property type="protein sequence ID" value="KAE8979501.1"/>
    <property type="molecule type" value="Genomic_DNA"/>
</dbReference>
<organism evidence="7 8">
    <name type="scientific">Phytophthora fragariae</name>
    <dbReference type="NCBI Taxonomy" id="53985"/>
    <lineage>
        <taxon>Eukaryota</taxon>
        <taxon>Sar</taxon>
        <taxon>Stramenopiles</taxon>
        <taxon>Oomycota</taxon>
        <taxon>Peronosporomycetes</taxon>
        <taxon>Peronosporales</taxon>
        <taxon>Peronosporaceae</taxon>
        <taxon>Phytophthora</taxon>
    </lineage>
</organism>
<feature type="domain" description="HAT C-terminal dimerisation" evidence="6">
    <location>
        <begin position="838"/>
        <end position="914"/>
    </location>
</feature>
<evidence type="ECO:0000256" key="1">
    <source>
        <dbReference type="ARBA" id="ARBA00004123"/>
    </source>
</evidence>
<evidence type="ECO:0000256" key="2">
    <source>
        <dbReference type="ARBA" id="ARBA00022723"/>
    </source>
</evidence>
<dbReference type="InterPro" id="IPR012337">
    <property type="entry name" value="RNaseH-like_sf"/>
</dbReference>
<keyword evidence="4" id="KW-0862">Zinc</keyword>
<sequence>MKCASSDCSCEELTATDPCVVCGRGVHHICSNDLYDHGNLSERFCSATCVYQWKTSTSSPVSAESDNKSHMLFGRSSQASVLSESQASGAPLGQPDQSLVVDLTVTSATSPSSSCHSSSSSGVDAFGIPMEVYHYRQQNCRHNVWDIAHRLETPYTKTSGHDMDAFTHVCLLCAQQLTCRPYAAPNAWEGALHRWANTSNARAHMMASHEEHPLGQAEANMKLKAATRHIDDAMGQARARDTNRSVSTTVDDRAVKRRGTLQKLWAPTQREIGIYIAHWLISAGMAYNTVVTEDFKVLIQRLTGDSDATILAASTFRDLLEAVFVKFCKLVGGLLQQEFKAAHGPFLNLHHVGWSTGNGRVSVLGTSASFIDTTWNFCEIALLLTVGNPSHLSADVQKMICSRVRDLYGIDITAMSQFTVSDTASSARKVSTLFEDSIATDCTMHVLNLCLQYAMGMRENKETVEVYDPVTNTRTRQKRFCTVGSAFEEGRDLVKRVRALNNYFSTQQRCKRLEDVQEFYCLPNVGPTLDCDTRVAFTVKLFQRTILNYSAFRCYFQKREKGDDATVFECLTLADWQLMIEMEAIVGTTADLARIEVQRNNLLASELIVLLKFAEDRLYSNIYSVCDLDAPRTTTTTVDSFPRYKVTSEDFSDLARICLARMKGQLEKRIAMATAETVLILMLDPRTKFSVESLISPSKLRGEEGRGSGQENDDYQAISEAIAAGRKMLADAHREIFCSLNGHTDQAVADDTAAIASPNFDLVPSTDDEKMICGAPSQSTAAATPLASLNEEAGKILEEWYQFTVDWVATAVLQSTDTAKSSDDFTPLLLVRRNGVDCWRVEAVCEHVDILRWFREVGSARFPSIAALARIWLGRAPSNAFQERVFSTGGIVMSNLRTRTDNRRAEMQVLLKQNWKEFRRMEANNEGGVELE</sequence>
<evidence type="ECO:0000256" key="3">
    <source>
        <dbReference type="ARBA" id="ARBA00022771"/>
    </source>
</evidence>
<comment type="caution">
    <text evidence="7">The sequence shown here is derived from an EMBL/GenBank/DDBJ whole genome shotgun (WGS) entry which is preliminary data.</text>
</comment>
<keyword evidence="2" id="KW-0479">Metal-binding</keyword>
<comment type="subcellular location">
    <subcellularLocation>
        <location evidence="1">Nucleus</location>
    </subcellularLocation>
</comment>
<dbReference type="GO" id="GO:0008270">
    <property type="term" value="F:zinc ion binding"/>
    <property type="evidence" value="ECO:0007669"/>
    <property type="project" value="UniProtKB-KW"/>
</dbReference>
<protein>
    <recommendedName>
        <fullName evidence="6">HAT C-terminal dimerisation domain-containing protein</fullName>
    </recommendedName>
</protein>
<dbReference type="AlphaFoldDB" id="A0A6A3IC23"/>
<keyword evidence="5" id="KW-0539">Nucleus</keyword>
<evidence type="ECO:0000313" key="7">
    <source>
        <dbReference type="EMBL" id="KAE8979501.1"/>
    </source>
</evidence>
<gene>
    <name evidence="7" type="ORF">PF011_g22824</name>
</gene>
<evidence type="ECO:0000259" key="6">
    <source>
        <dbReference type="Pfam" id="PF05699"/>
    </source>
</evidence>
<evidence type="ECO:0000256" key="5">
    <source>
        <dbReference type="ARBA" id="ARBA00023242"/>
    </source>
</evidence>
<reference evidence="7 8" key="1">
    <citation type="submission" date="2018-09" db="EMBL/GenBank/DDBJ databases">
        <title>Genomic investigation of the strawberry pathogen Phytophthora fragariae indicates pathogenicity is determined by transcriptional variation in three key races.</title>
        <authorList>
            <person name="Adams T.M."/>
            <person name="Armitage A.D."/>
            <person name="Sobczyk M.K."/>
            <person name="Bates H.J."/>
            <person name="Dunwell J.M."/>
            <person name="Nellist C.F."/>
            <person name="Harrison R.J."/>
        </authorList>
    </citation>
    <scope>NUCLEOTIDE SEQUENCE [LARGE SCALE GENOMIC DNA]</scope>
    <source>
        <strain evidence="7 8">SCRP245</strain>
    </source>
</reference>
<dbReference type="InterPro" id="IPR008906">
    <property type="entry name" value="HATC_C_dom"/>
</dbReference>
<dbReference type="Proteomes" id="UP000460718">
    <property type="component" value="Unassembled WGS sequence"/>
</dbReference>
<dbReference type="GO" id="GO:0005634">
    <property type="term" value="C:nucleus"/>
    <property type="evidence" value="ECO:0007669"/>
    <property type="project" value="UniProtKB-SubCell"/>
</dbReference>
<evidence type="ECO:0000313" key="8">
    <source>
        <dbReference type="Proteomes" id="UP000460718"/>
    </source>
</evidence>
<dbReference type="Pfam" id="PF05699">
    <property type="entry name" value="Dimer_Tnp_hAT"/>
    <property type="match status" value="1"/>
</dbReference>
<accession>A0A6A3IC23</accession>
<dbReference type="PANTHER" id="PTHR46481:SF10">
    <property type="entry name" value="ZINC FINGER BED DOMAIN-CONTAINING PROTEIN 39"/>
    <property type="match status" value="1"/>
</dbReference>
<evidence type="ECO:0000256" key="4">
    <source>
        <dbReference type="ARBA" id="ARBA00022833"/>
    </source>
</evidence>
<dbReference type="InterPro" id="IPR052035">
    <property type="entry name" value="ZnF_BED_domain_contain"/>
</dbReference>
<proteinExistence type="predicted"/>
<keyword evidence="3" id="KW-0863">Zinc-finger</keyword>
<dbReference type="GO" id="GO:0046983">
    <property type="term" value="F:protein dimerization activity"/>
    <property type="evidence" value="ECO:0007669"/>
    <property type="project" value="InterPro"/>
</dbReference>
<dbReference type="SUPFAM" id="SSF53098">
    <property type="entry name" value="Ribonuclease H-like"/>
    <property type="match status" value="1"/>
</dbReference>
<name>A0A6A3IC23_9STRA</name>
<dbReference type="PANTHER" id="PTHR46481">
    <property type="entry name" value="ZINC FINGER BED DOMAIN-CONTAINING PROTEIN 4"/>
    <property type="match status" value="1"/>
</dbReference>